<evidence type="ECO:0008006" key="3">
    <source>
        <dbReference type="Google" id="ProtNLM"/>
    </source>
</evidence>
<dbReference type="SUPFAM" id="SSF53146">
    <property type="entry name" value="Nitrogenase accessory factor-like"/>
    <property type="match status" value="1"/>
</dbReference>
<dbReference type="InterPro" id="IPR036105">
    <property type="entry name" value="DiNase_FeMo-co_biosyn_sf"/>
</dbReference>
<evidence type="ECO:0000313" key="2">
    <source>
        <dbReference type="Proteomes" id="UP001203338"/>
    </source>
</evidence>
<sequence length="155" mass="17672">MKKIVVTTQNRRTITGYAARCRNHLVFIVQPERKRIISKEVYELFKQETWFVTEPDQSHPFDEMDALITAGMGSGLHAELAKRGIEGLVTHEKDPVKAVKMYLRDELPLEPIEEFYDTDDYIEDLSRLPNEVRNKCCGNTDVNGGCCGRGLKGLI</sequence>
<organism evidence="1 2">
    <name type="scientific">Parendozoicomonas callyspongiae</name>
    <dbReference type="NCBI Taxonomy" id="2942213"/>
    <lineage>
        <taxon>Bacteria</taxon>
        <taxon>Pseudomonadati</taxon>
        <taxon>Pseudomonadota</taxon>
        <taxon>Gammaproteobacteria</taxon>
        <taxon>Oceanospirillales</taxon>
        <taxon>Endozoicomonadaceae</taxon>
        <taxon>Parendozoicomonas</taxon>
    </lineage>
</organism>
<proteinExistence type="predicted"/>
<dbReference type="EMBL" id="JAMFLX010000004">
    <property type="protein sequence ID" value="MCL6269179.1"/>
    <property type="molecule type" value="Genomic_DNA"/>
</dbReference>
<comment type="caution">
    <text evidence="1">The sequence shown here is derived from an EMBL/GenBank/DDBJ whole genome shotgun (WGS) entry which is preliminary data.</text>
</comment>
<dbReference type="Gene3D" id="3.30.420.130">
    <property type="entry name" value="Dinitrogenase iron-molybdenum cofactor biosynthesis domain"/>
    <property type="match status" value="1"/>
</dbReference>
<gene>
    <name evidence="1" type="ORF">M3P05_04375</name>
</gene>
<dbReference type="Proteomes" id="UP001203338">
    <property type="component" value="Unassembled WGS sequence"/>
</dbReference>
<reference evidence="1 2" key="1">
    <citation type="submission" date="2022-05" db="EMBL/GenBank/DDBJ databases">
        <authorList>
            <person name="Park J.-S."/>
        </authorList>
    </citation>
    <scope>NUCLEOTIDE SEQUENCE [LARGE SCALE GENOMIC DNA]</scope>
    <source>
        <strain evidence="1 2">2012CJ34-2</strain>
    </source>
</reference>
<accession>A0ABT0PCS1</accession>
<name>A0ABT0PCS1_9GAMM</name>
<evidence type="ECO:0000313" key="1">
    <source>
        <dbReference type="EMBL" id="MCL6269179.1"/>
    </source>
</evidence>
<protein>
    <recommendedName>
        <fullName evidence="3">Dinitrogenase iron-molybdenum cofactor biosynthesis domain-containing protein</fullName>
    </recommendedName>
</protein>
<dbReference type="RefSeq" id="WP_249698111.1">
    <property type="nucleotide sequence ID" value="NZ_JAMFLX010000004.1"/>
</dbReference>
<keyword evidence="2" id="KW-1185">Reference proteome</keyword>